<comment type="caution">
    <text evidence="3">The sequence shown here is derived from an EMBL/GenBank/DDBJ whole genome shotgun (WGS) entry which is preliminary data.</text>
</comment>
<feature type="transmembrane region" description="Helical" evidence="2">
    <location>
        <begin position="95"/>
        <end position="117"/>
    </location>
</feature>
<feature type="transmembrane region" description="Helical" evidence="2">
    <location>
        <begin position="235"/>
        <end position="256"/>
    </location>
</feature>
<evidence type="ECO:0000313" key="4">
    <source>
        <dbReference type="Proteomes" id="UP000180194"/>
    </source>
</evidence>
<evidence type="ECO:0000313" key="3">
    <source>
        <dbReference type="EMBL" id="OHX44616.1"/>
    </source>
</evidence>
<feature type="compositionally biased region" description="Polar residues" evidence="1">
    <location>
        <begin position="661"/>
        <end position="671"/>
    </location>
</feature>
<evidence type="ECO:0000256" key="1">
    <source>
        <dbReference type="SAM" id="MobiDB-lite"/>
    </source>
</evidence>
<feature type="transmembrane region" description="Helical" evidence="2">
    <location>
        <begin position="52"/>
        <end position="74"/>
    </location>
</feature>
<keyword evidence="2" id="KW-0472">Membrane</keyword>
<dbReference type="Proteomes" id="UP000180194">
    <property type="component" value="Unassembled WGS sequence"/>
</dbReference>
<name>A0ABX3CMW4_9BACI</name>
<keyword evidence="2" id="KW-1133">Transmembrane helix</keyword>
<gene>
    <name evidence="3" type="ORF">BBV17_25680</name>
</gene>
<evidence type="ECO:0000256" key="2">
    <source>
        <dbReference type="SAM" id="Phobius"/>
    </source>
</evidence>
<reference evidence="3 4" key="1">
    <citation type="submission" date="2016-07" db="EMBL/GenBank/DDBJ databases">
        <title>Bacillus oceanisediminis whole genome.</title>
        <authorList>
            <person name="Pal Y."/>
            <person name="Verma A."/>
            <person name="Mual P."/>
            <person name="Srinivasan K."/>
        </authorList>
    </citation>
    <scope>NUCLEOTIDE SEQUENCE [LARGE SCALE GENOMIC DNA]</scope>
    <source>
        <strain evidence="3 4">Bhandara28</strain>
    </source>
</reference>
<proteinExistence type="predicted"/>
<dbReference type="EMBL" id="MBRJ01000041">
    <property type="protein sequence ID" value="OHX44616.1"/>
    <property type="molecule type" value="Genomic_DNA"/>
</dbReference>
<keyword evidence="2" id="KW-0812">Transmembrane</keyword>
<protein>
    <recommendedName>
        <fullName evidence="5">TrbL/VirB6 plasmid conjugal transfer protein</fullName>
    </recommendedName>
</protein>
<dbReference type="RefSeq" id="WP_009335594.1">
    <property type="nucleotide sequence ID" value="NZ_MBRJ01000041.1"/>
</dbReference>
<feature type="transmembrane region" description="Helical" evidence="2">
    <location>
        <begin position="137"/>
        <end position="157"/>
    </location>
</feature>
<organism evidence="3 4">
    <name type="scientific">Cytobacillus oceanisediminis</name>
    <dbReference type="NCBI Taxonomy" id="665099"/>
    <lineage>
        <taxon>Bacteria</taxon>
        <taxon>Bacillati</taxon>
        <taxon>Bacillota</taxon>
        <taxon>Bacilli</taxon>
        <taxon>Bacillales</taxon>
        <taxon>Bacillaceae</taxon>
        <taxon>Cytobacillus</taxon>
    </lineage>
</organism>
<keyword evidence="4" id="KW-1185">Reference proteome</keyword>
<feature type="region of interest" description="Disordered" evidence="1">
    <location>
        <begin position="660"/>
        <end position="683"/>
    </location>
</feature>
<accession>A0ABX3CMW4</accession>
<feature type="transmembrane region" description="Helical" evidence="2">
    <location>
        <begin position="295"/>
        <end position="316"/>
    </location>
</feature>
<sequence>MKLRTFKEIDQGLKRKYRFLFIALSLFLIIPTPAFAAESDKWYMKPFEWMIGMFFEYILSPFLGIHEPAYYIFYQGDGLIWGLYTQDQFNKAISMGFNMMLFIVSFMLVAAIIKMGLQNAYGKFSASMKVDLMDNGLKVLIALLLLFQFFPIINIFFTINMYGVSLFEAGISNPKSLTDLGANILTSADGTKSPGDEITFTDLDNDGNNPIKNAIVSFFSLGVAIWFKAYYIQRIFIISGLIILAPIWISTMFFPKLQGITNTAFKELWAQIMSQVIHAATFFLYFWLFDGSEDWFTYIIALAIFIPVSESIRFAMGATSENGGRLATIGTLAGAGALVHMGKAAGDIKSGIKNSFMERKGVMDGPNSGSASSNSSLPSMGFAKEGGDRQYGGATTANLNASPNKFARSMRSFGHVAAGVGSAIMRTGGYASGMGINPIGGHVAAEGGAEIGKQAGYSAGVVSYAGAKGLQGKANNAVQGFSNSYQSSLNSGQNRFQSTMAGIGGGIKEGTVSSDFRNNPIRRNEIMQKAGGAIGEAMYGRGIGYQMGSENATKLASRGVENVDLARLNPQQTYAVVTSNRGSYLAEKGPNNKLIPRTNMKAGDPSLSNGQMVVQEYKIQNNQGIRTFNPTTSQYAIKQVPTNTGDKANQWKKVAVEQPAKQPNIQEFLNQKPSPPIPKPPKG</sequence>
<feature type="compositionally biased region" description="Pro residues" evidence="1">
    <location>
        <begin position="673"/>
        <end position="683"/>
    </location>
</feature>
<feature type="transmembrane region" description="Helical" evidence="2">
    <location>
        <begin position="268"/>
        <end position="289"/>
    </location>
</feature>
<evidence type="ECO:0008006" key="5">
    <source>
        <dbReference type="Google" id="ProtNLM"/>
    </source>
</evidence>